<sequence>MWTSFVKKHRVVDGPIAGSSAYAVEEVGACCATGDGDIMMRFLPCYQVVESMRLGMDPKLATKDAIARLAKKFPDFLGAVV</sequence>
<dbReference type="PANTHER" id="PTHR10188">
    <property type="entry name" value="L-ASPARAGINASE"/>
    <property type="match status" value="1"/>
</dbReference>
<dbReference type="InterPro" id="IPR000246">
    <property type="entry name" value="Peptidase_T2"/>
</dbReference>
<evidence type="ECO:0000313" key="7">
    <source>
        <dbReference type="Proteomes" id="UP000291084"/>
    </source>
</evidence>
<evidence type="ECO:0000256" key="3">
    <source>
        <dbReference type="ARBA" id="ARBA00012879"/>
    </source>
</evidence>
<reference evidence="6 7" key="1">
    <citation type="journal article" date="2015" name="Sci. Rep.">
        <title>The power of single molecule real-time sequencing technology in the de novo assembly of a eukaryotic genome.</title>
        <authorList>
            <person name="Sakai H."/>
            <person name="Naito K."/>
            <person name="Ogiso-Tanaka E."/>
            <person name="Takahashi Y."/>
            <person name="Iseki K."/>
            <person name="Muto C."/>
            <person name="Satou K."/>
            <person name="Teruya K."/>
            <person name="Shiroma A."/>
            <person name="Shimoji M."/>
            <person name="Hirano T."/>
            <person name="Itoh T."/>
            <person name="Kaga A."/>
            <person name="Tomooka N."/>
        </authorList>
    </citation>
    <scope>NUCLEOTIDE SEQUENCE [LARGE SCALE GENOMIC DNA]</scope>
    <source>
        <strain evidence="7">cv. Shumari</strain>
    </source>
</reference>
<evidence type="ECO:0000256" key="5">
    <source>
        <dbReference type="PIRSR" id="PIRSR600246-2"/>
    </source>
</evidence>
<keyword evidence="7" id="KW-1185">Reference proteome</keyword>
<dbReference type="AlphaFoldDB" id="A0A0S3T9S8"/>
<dbReference type="Gene3D" id="3.60.20.30">
    <property type="entry name" value="(Glycosyl)asparaginase"/>
    <property type="match status" value="1"/>
</dbReference>
<feature type="binding site" evidence="5">
    <location>
        <begin position="10"/>
        <end position="13"/>
    </location>
    <ligand>
        <name>substrate</name>
    </ligand>
</feature>
<accession>A0A0S3T9S8</accession>
<keyword evidence="4" id="KW-0068">Autocatalytic cleavage</keyword>
<feature type="binding site" evidence="5">
    <location>
        <begin position="33"/>
        <end position="36"/>
    </location>
    <ligand>
        <name>substrate</name>
    </ligand>
</feature>
<dbReference type="Pfam" id="PF01112">
    <property type="entry name" value="Asparaginase_2"/>
    <property type="match status" value="1"/>
</dbReference>
<dbReference type="EC" id="3.4.19.5" evidence="3"/>
<evidence type="ECO:0000256" key="1">
    <source>
        <dbReference type="ARBA" id="ARBA00000306"/>
    </source>
</evidence>
<dbReference type="InterPro" id="IPR029055">
    <property type="entry name" value="Ntn_hydrolases_N"/>
</dbReference>
<dbReference type="GO" id="GO:0005737">
    <property type="term" value="C:cytoplasm"/>
    <property type="evidence" value="ECO:0007669"/>
    <property type="project" value="TreeGrafter"/>
</dbReference>
<proteinExistence type="predicted"/>
<evidence type="ECO:0000256" key="4">
    <source>
        <dbReference type="ARBA" id="ARBA00022813"/>
    </source>
</evidence>
<protein>
    <recommendedName>
        <fullName evidence="3">beta-aspartyl-peptidase</fullName>
        <ecNumber evidence="3">3.4.19.5</ecNumber>
    </recommendedName>
</protein>
<dbReference type="GO" id="GO:0008798">
    <property type="term" value="F:beta-aspartyl-peptidase activity"/>
    <property type="evidence" value="ECO:0007669"/>
    <property type="project" value="UniProtKB-EC"/>
</dbReference>
<dbReference type="GO" id="GO:0003948">
    <property type="term" value="F:N4-(beta-N-acetylglucosaminyl)-L-asparaginase activity"/>
    <property type="evidence" value="ECO:0007669"/>
    <property type="project" value="TreeGrafter"/>
</dbReference>
<dbReference type="SUPFAM" id="SSF56235">
    <property type="entry name" value="N-terminal nucleophile aminohydrolases (Ntn hydrolases)"/>
    <property type="match status" value="1"/>
</dbReference>
<dbReference type="PANTHER" id="PTHR10188:SF6">
    <property type="entry name" value="N(4)-(BETA-N-ACETYLGLUCOSAMINYL)-L-ASPARAGINASE"/>
    <property type="match status" value="1"/>
</dbReference>
<evidence type="ECO:0000313" key="6">
    <source>
        <dbReference type="EMBL" id="BAU01963.1"/>
    </source>
</evidence>
<comment type="subunit">
    <text evidence="2">Heterotetramer of two alpha and two beta chains arranged as a dimer of alpha/beta heterodimers.</text>
</comment>
<comment type="catalytic activity">
    <reaction evidence="1">
        <text>Cleavage of a beta-linked Asp residue from the N-terminus of a polypeptide.</text>
        <dbReference type="EC" id="3.4.19.5"/>
    </reaction>
</comment>
<dbReference type="EMBL" id="AP015044">
    <property type="protein sequence ID" value="BAU01963.1"/>
    <property type="molecule type" value="Genomic_DNA"/>
</dbReference>
<dbReference type="Proteomes" id="UP000291084">
    <property type="component" value="Chromosome 11"/>
</dbReference>
<evidence type="ECO:0000256" key="2">
    <source>
        <dbReference type="ARBA" id="ARBA00011601"/>
    </source>
</evidence>
<organism evidence="6 7">
    <name type="scientific">Vigna angularis var. angularis</name>
    <dbReference type="NCBI Taxonomy" id="157739"/>
    <lineage>
        <taxon>Eukaryota</taxon>
        <taxon>Viridiplantae</taxon>
        <taxon>Streptophyta</taxon>
        <taxon>Embryophyta</taxon>
        <taxon>Tracheophyta</taxon>
        <taxon>Spermatophyta</taxon>
        <taxon>Magnoliopsida</taxon>
        <taxon>eudicotyledons</taxon>
        <taxon>Gunneridae</taxon>
        <taxon>Pentapetalae</taxon>
        <taxon>rosids</taxon>
        <taxon>fabids</taxon>
        <taxon>Fabales</taxon>
        <taxon>Fabaceae</taxon>
        <taxon>Papilionoideae</taxon>
        <taxon>50 kb inversion clade</taxon>
        <taxon>NPAAA clade</taxon>
        <taxon>indigoferoid/millettioid clade</taxon>
        <taxon>Phaseoleae</taxon>
        <taxon>Vigna</taxon>
    </lineage>
</organism>
<gene>
    <name evidence="6" type="primary">Vigan.11G135300</name>
    <name evidence="6" type="ORF">VIGAN_11135300</name>
</gene>
<name>A0A0S3T9S8_PHAAN</name>